<accession>A0A1Q9E0H0</accession>
<evidence type="ECO:0000256" key="1">
    <source>
        <dbReference type="SAM" id="MobiDB-lite"/>
    </source>
</evidence>
<dbReference type="AlphaFoldDB" id="A0A1Q9E0H0"/>
<feature type="region of interest" description="Disordered" evidence="1">
    <location>
        <begin position="63"/>
        <end position="111"/>
    </location>
</feature>
<feature type="signal peptide" evidence="2">
    <location>
        <begin position="1"/>
        <end position="25"/>
    </location>
</feature>
<feature type="compositionally biased region" description="Basic residues" evidence="1">
    <location>
        <begin position="67"/>
        <end position="82"/>
    </location>
</feature>
<comment type="caution">
    <text evidence="3">The sequence shown here is derived from an EMBL/GenBank/DDBJ whole genome shotgun (WGS) entry which is preliminary data.</text>
</comment>
<protein>
    <submittedName>
        <fullName evidence="3">Uncharacterized protein</fullName>
    </submittedName>
</protein>
<proteinExistence type="predicted"/>
<keyword evidence="2" id="KW-0732">Signal</keyword>
<reference evidence="3 4" key="1">
    <citation type="submission" date="2016-02" db="EMBL/GenBank/DDBJ databases">
        <title>Genome analysis of coral dinoflagellate symbionts highlights evolutionary adaptations to a symbiotic lifestyle.</title>
        <authorList>
            <person name="Aranda M."/>
            <person name="Li Y."/>
            <person name="Liew Y.J."/>
            <person name="Baumgarten S."/>
            <person name="Simakov O."/>
            <person name="Wilson M."/>
            <person name="Piel J."/>
            <person name="Ashoor H."/>
            <person name="Bougouffa S."/>
            <person name="Bajic V.B."/>
            <person name="Ryu T."/>
            <person name="Ravasi T."/>
            <person name="Bayer T."/>
            <person name="Micklem G."/>
            <person name="Kim H."/>
            <person name="Bhak J."/>
            <person name="Lajeunesse T.C."/>
            <person name="Voolstra C.R."/>
        </authorList>
    </citation>
    <scope>NUCLEOTIDE SEQUENCE [LARGE SCALE GENOMIC DNA]</scope>
    <source>
        <strain evidence="3 4">CCMP2467</strain>
    </source>
</reference>
<dbReference type="Proteomes" id="UP000186817">
    <property type="component" value="Unassembled WGS sequence"/>
</dbReference>
<dbReference type="EMBL" id="LSRX01000310">
    <property type="protein sequence ID" value="OLQ00921.1"/>
    <property type="molecule type" value="Genomic_DNA"/>
</dbReference>
<organism evidence="3 4">
    <name type="scientific">Symbiodinium microadriaticum</name>
    <name type="common">Dinoflagellate</name>
    <name type="synonym">Zooxanthella microadriatica</name>
    <dbReference type="NCBI Taxonomy" id="2951"/>
    <lineage>
        <taxon>Eukaryota</taxon>
        <taxon>Sar</taxon>
        <taxon>Alveolata</taxon>
        <taxon>Dinophyceae</taxon>
        <taxon>Suessiales</taxon>
        <taxon>Symbiodiniaceae</taxon>
        <taxon>Symbiodinium</taxon>
    </lineage>
</organism>
<evidence type="ECO:0000313" key="4">
    <source>
        <dbReference type="Proteomes" id="UP000186817"/>
    </source>
</evidence>
<name>A0A1Q9E0H0_SYMMI</name>
<evidence type="ECO:0000256" key="2">
    <source>
        <dbReference type="SAM" id="SignalP"/>
    </source>
</evidence>
<evidence type="ECO:0000313" key="3">
    <source>
        <dbReference type="EMBL" id="OLQ00921.1"/>
    </source>
</evidence>
<keyword evidence="4" id="KW-1185">Reference proteome</keyword>
<sequence>MTCLLSMICGLVSVAVNFSLNSVQSTVQLEFDEFINRYVGTLYASQSAHSRFRLTKANVDRLDDLHRKRSHRRSGSGRRSRSSRSQSSGGGSSGSSAGSILDLHKSTTMAL</sequence>
<feature type="chain" id="PRO_5013045178" evidence="2">
    <location>
        <begin position="26"/>
        <end position="111"/>
    </location>
</feature>
<gene>
    <name evidence="3" type="ORF">AK812_SmicGene16370</name>
</gene>